<protein>
    <submittedName>
        <fullName evidence="1">Uncharacterized protein</fullName>
    </submittedName>
</protein>
<sequence>MWIKVGVGRPGRYVQYSTSTCIAFLQGSLLDSKRSIVRESIVLGIKKNPISCICSPLQAVQPQRGMGIFITGVPQLISTLLTLFTVYLSPLGADAAYTCLSSTVALISYLAQESNPEMLGSLHDWRPRSELQELRLYNSLVQHIHDVHF</sequence>
<reference evidence="1 2" key="1">
    <citation type="journal article" date="2018" name="New Phytol.">
        <title>Comparative genomics and transcriptomics depict ericoid mycorrhizal fungi as versatile saprotrophs and plant mutualists.</title>
        <authorList>
            <person name="Martino E."/>
            <person name="Morin E."/>
            <person name="Grelet G.A."/>
            <person name="Kuo A."/>
            <person name="Kohler A."/>
            <person name="Daghino S."/>
            <person name="Barry K.W."/>
            <person name="Cichocki N."/>
            <person name="Clum A."/>
            <person name="Dockter R.B."/>
            <person name="Hainaut M."/>
            <person name="Kuo R.C."/>
            <person name="LaButti K."/>
            <person name="Lindahl B.D."/>
            <person name="Lindquist E.A."/>
            <person name="Lipzen A."/>
            <person name="Khouja H.R."/>
            <person name="Magnuson J."/>
            <person name="Murat C."/>
            <person name="Ohm R.A."/>
            <person name="Singer S.W."/>
            <person name="Spatafora J.W."/>
            <person name="Wang M."/>
            <person name="Veneault-Fourrey C."/>
            <person name="Henrissat B."/>
            <person name="Grigoriev I.V."/>
            <person name="Martin F.M."/>
            <person name="Perotto S."/>
        </authorList>
    </citation>
    <scope>NUCLEOTIDE SEQUENCE [LARGE SCALE GENOMIC DNA]</scope>
    <source>
        <strain evidence="1 2">ATCC 22711</strain>
    </source>
</reference>
<evidence type="ECO:0000313" key="2">
    <source>
        <dbReference type="Proteomes" id="UP000241818"/>
    </source>
</evidence>
<evidence type="ECO:0000313" key="1">
    <source>
        <dbReference type="EMBL" id="PSS25170.1"/>
    </source>
</evidence>
<dbReference type="RefSeq" id="XP_024723769.1">
    <property type="nucleotide sequence ID" value="XM_024864184.1"/>
</dbReference>
<dbReference type="Proteomes" id="UP000241818">
    <property type="component" value="Unassembled WGS sequence"/>
</dbReference>
<proteinExistence type="predicted"/>
<accession>A0A2T3BA65</accession>
<keyword evidence="2" id="KW-1185">Reference proteome</keyword>
<dbReference type="GeneID" id="36572265"/>
<dbReference type="InParanoid" id="A0A2T3BA65"/>
<dbReference type="EMBL" id="KZ679007">
    <property type="protein sequence ID" value="PSS25170.1"/>
    <property type="molecule type" value="Genomic_DNA"/>
</dbReference>
<gene>
    <name evidence="1" type="ORF">M430DRAFT_199107</name>
</gene>
<dbReference type="AlphaFoldDB" id="A0A2T3BA65"/>
<name>A0A2T3BA65_AMORE</name>
<organism evidence="1 2">
    <name type="scientific">Amorphotheca resinae ATCC 22711</name>
    <dbReference type="NCBI Taxonomy" id="857342"/>
    <lineage>
        <taxon>Eukaryota</taxon>
        <taxon>Fungi</taxon>
        <taxon>Dikarya</taxon>
        <taxon>Ascomycota</taxon>
        <taxon>Pezizomycotina</taxon>
        <taxon>Leotiomycetes</taxon>
        <taxon>Helotiales</taxon>
        <taxon>Amorphothecaceae</taxon>
        <taxon>Amorphotheca</taxon>
    </lineage>
</organism>